<evidence type="ECO:0000256" key="1">
    <source>
        <dbReference type="SAM" id="Phobius"/>
    </source>
</evidence>
<gene>
    <name evidence="2" type="ORF">D6C83_01124</name>
</gene>
<name>A0A4T0EA85_AURPU</name>
<keyword evidence="1" id="KW-0472">Membrane</keyword>
<comment type="caution">
    <text evidence="2">The sequence shown here is derived from an EMBL/GenBank/DDBJ whole genome shotgun (WGS) entry which is preliminary data.</text>
</comment>
<dbReference type="EMBL" id="QZBU01000183">
    <property type="protein sequence ID" value="TIA70932.1"/>
    <property type="molecule type" value="Genomic_DNA"/>
</dbReference>
<keyword evidence="1" id="KW-0812">Transmembrane</keyword>
<protein>
    <submittedName>
        <fullName evidence="2">Uncharacterized protein</fullName>
    </submittedName>
</protein>
<dbReference type="AlphaFoldDB" id="A0A4T0EA85"/>
<evidence type="ECO:0000313" key="3">
    <source>
        <dbReference type="Proteomes" id="UP000304947"/>
    </source>
</evidence>
<evidence type="ECO:0000313" key="2">
    <source>
        <dbReference type="EMBL" id="TIA70932.1"/>
    </source>
</evidence>
<sequence>DGTTSASCDVAFTIEAGATRTALTTSLILTGSQMALIPIELTGGLEKLAAATGSAVSTASGSVGAVSASGSDSGASSIMANGRGGDVLALVMFSAISVSVGALMML</sequence>
<dbReference type="Proteomes" id="UP000304947">
    <property type="component" value="Unassembled WGS sequence"/>
</dbReference>
<accession>A0A4T0EA85</accession>
<feature type="non-terminal residue" evidence="2">
    <location>
        <position position="1"/>
    </location>
</feature>
<organism evidence="2 3">
    <name type="scientific">Aureobasidium pullulans</name>
    <name type="common">Black yeast</name>
    <name type="synonym">Pullularia pullulans</name>
    <dbReference type="NCBI Taxonomy" id="5580"/>
    <lineage>
        <taxon>Eukaryota</taxon>
        <taxon>Fungi</taxon>
        <taxon>Dikarya</taxon>
        <taxon>Ascomycota</taxon>
        <taxon>Pezizomycotina</taxon>
        <taxon>Dothideomycetes</taxon>
        <taxon>Dothideomycetidae</taxon>
        <taxon>Dothideales</taxon>
        <taxon>Saccotheciaceae</taxon>
        <taxon>Aureobasidium</taxon>
    </lineage>
</organism>
<reference evidence="2 3" key="1">
    <citation type="submission" date="2018-10" db="EMBL/GenBank/DDBJ databases">
        <title>Fifty Aureobasidium pullulans genomes reveal a recombining polyextremotolerant generalist.</title>
        <authorList>
            <person name="Gostincar C."/>
            <person name="Turk M."/>
            <person name="Zajc J."/>
            <person name="Gunde-Cimerman N."/>
        </authorList>
    </citation>
    <scope>NUCLEOTIDE SEQUENCE [LARGE SCALE GENOMIC DNA]</scope>
    <source>
        <strain evidence="2 3">EXF-3380</strain>
    </source>
</reference>
<proteinExistence type="predicted"/>
<keyword evidence="1" id="KW-1133">Transmembrane helix</keyword>
<feature type="transmembrane region" description="Helical" evidence="1">
    <location>
        <begin position="87"/>
        <end position="105"/>
    </location>
</feature>